<keyword evidence="1" id="KW-0812">Transmembrane</keyword>
<feature type="transmembrane region" description="Helical" evidence="1">
    <location>
        <begin position="6"/>
        <end position="27"/>
    </location>
</feature>
<dbReference type="Proteomes" id="UP001060771">
    <property type="component" value="Chromosome"/>
</dbReference>
<reference evidence="5" key="3">
    <citation type="submission" date="2022-09" db="EMBL/GenBank/DDBJ databases">
        <title>Complete genome sequence of Vulcanisaeta souniana.</title>
        <authorList>
            <person name="Kato S."/>
            <person name="Itoh T."/>
            <person name="Ohkuma M."/>
        </authorList>
    </citation>
    <scope>NUCLEOTIDE SEQUENCE [LARGE SCALE GENOMIC DNA]</scope>
    <source>
        <strain evidence="5">JCM 11219</strain>
    </source>
</reference>
<keyword evidence="5" id="KW-1185">Reference proteome</keyword>
<evidence type="ECO:0000313" key="3">
    <source>
        <dbReference type="EMBL" id="GGI80024.1"/>
    </source>
</evidence>
<reference evidence="3" key="2">
    <citation type="submission" date="2020-09" db="EMBL/GenBank/DDBJ databases">
        <authorList>
            <person name="Sun Q."/>
            <person name="Ohkuma M."/>
        </authorList>
    </citation>
    <scope>NUCLEOTIDE SEQUENCE</scope>
    <source>
        <strain evidence="3">JCM 11219</strain>
    </source>
</reference>
<name>A0A830EAF2_9CREN</name>
<accession>A0A830EAF2</accession>
<sequence length="110" mass="12384">MSFEYYYITVVGLAIFVVALLIGIIMNTRYYRVIKEMLSQTKEEAELKGSPMSTASELEVLMCPRCGYSKVIPFRVGDYIGKVVEDTCPKDGEKLVVHAIYSSRSAEQQS</sequence>
<evidence type="ECO:0000313" key="2">
    <source>
        <dbReference type="EMBL" id="BDR91016.1"/>
    </source>
</evidence>
<protein>
    <submittedName>
        <fullName evidence="3">Uncharacterized protein</fullName>
    </submittedName>
</protein>
<dbReference type="EMBL" id="AP026830">
    <property type="protein sequence ID" value="BDR91016.1"/>
    <property type="molecule type" value="Genomic_DNA"/>
</dbReference>
<dbReference type="EMBL" id="BMNM01000006">
    <property type="protein sequence ID" value="GGI80024.1"/>
    <property type="molecule type" value="Genomic_DNA"/>
</dbReference>
<keyword evidence="1" id="KW-1133">Transmembrane helix</keyword>
<dbReference type="GeneID" id="76205662"/>
<evidence type="ECO:0000313" key="4">
    <source>
        <dbReference type="Proteomes" id="UP000657075"/>
    </source>
</evidence>
<evidence type="ECO:0000313" key="5">
    <source>
        <dbReference type="Proteomes" id="UP001060771"/>
    </source>
</evidence>
<organism evidence="3 4">
    <name type="scientific">Vulcanisaeta souniana JCM 11219</name>
    <dbReference type="NCBI Taxonomy" id="1293586"/>
    <lineage>
        <taxon>Archaea</taxon>
        <taxon>Thermoproteota</taxon>
        <taxon>Thermoprotei</taxon>
        <taxon>Thermoproteales</taxon>
        <taxon>Thermoproteaceae</taxon>
        <taxon>Vulcanisaeta</taxon>
    </lineage>
</organism>
<proteinExistence type="predicted"/>
<keyword evidence="1" id="KW-0472">Membrane</keyword>
<evidence type="ECO:0000256" key="1">
    <source>
        <dbReference type="SAM" id="Phobius"/>
    </source>
</evidence>
<dbReference type="AlphaFoldDB" id="A0A830EAF2"/>
<reference evidence="2" key="4">
    <citation type="journal article" date="2023" name="Microbiol. Resour. Announc.">
        <title>Complete Genome Sequence of Vulcanisaeta souniana Strain IC-059, a Hyperthermophilic Archaeon Isolated from Hot Spring Water in Japan.</title>
        <authorList>
            <person name="Kato S."/>
            <person name="Itoh T."/>
            <person name="Wu L."/>
            <person name="Ma J."/>
            <person name="Ohkuma M."/>
        </authorList>
    </citation>
    <scope>NUCLEOTIDE SEQUENCE</scope>
    <source>
        <strain evidence="2">JCM 11219</strain>
    </source>
</reference>
<reference evidence="3" key="1">
    <citation type="journal article" date="2014" name="Int. J. Syst. Evol. Microbiol.">
        <title>Complete genome sequence of Corynebacterium casei LMG S-19264T (=DSM 44701T), isolated from a smear-ripened cheese.</title>
        <authorList>
            <consortium name="US DOE Joint Genome Institute (JGI-PGF)"/>
            <person name="Walter F."/>
            <person name="Albersmeier A."/>
            <person name="Kalinowski J."/>
            <person name="Ruckert C."/>
        </authorList>
    </citation>
    <scope>NUCLEOTIDE SEQUENCE</scope>
    <source>
        <strain evidence="3">JCM 11219</strain>
    </source>
</reference>
<dbReference type="OrthoDB" id="1011at2157"/>
<dbReference type="Proteomes" id="UP000657075">
    <property type="component" value="Unassembled WGS sequence"/>
</dbReference>
<gene>
    <name evidence="3" type="ORF">GCM10007112_16240</name>
    <name evidence="2" type="ORF">Vsou_01090</name>
</gene>
<dbReference type="RefSeq" id="WP_188603489.1">
    <property type="nucleotide sequence ID" value="NZ_AP026830.1"/>
</dbReference>